<dbReference type="SUPFAM" id="SSF46894">
    <property type="entry name" value="C-terminal effector domain of the bipartite response regulators"/>
    <property type="match status" value="1"/>
</dbReference>
<evidence type="ECO:0000256" key="3">
    <source>
        <dbReference type="ARBA" id="ARBA00023163"/>
    </source>
</evidence>
<keyword evidence="4" id="KW-1133">Transmembrane helix</keyword>
<evidence type="ECO:0000256" key="4">
    <source>
        <dbReference type="SAM" id="Phobius"/>
    </source>
</evidence>
<gene>
    <name evidence="6" type="ORF">FM068_01020</name>
</gene>
<dbReference type="SMART" id="SM00421">
    <property type="entry name" value="HTH_LUXR"/>
    <property type="match status" value="1"/>
</dbReference>
<proteinExistence type="predicted"/>
<feature type="transmembrane region" description="Helical" evidence="4">
    <location>
        <begin position="218"/>
        <end position="241"/>
    </location>
</feature>
<keyword evidence="2" id="KW-0238">DNA-binding</keyword>
<feature type="transmembrane region" description="Helical" evidence="4">
    <location>
        <begin position="57"/>
        <end position="77"/>
    </location>
</feature>
<sequence>MGMSGTEGGSLPGYRFPLWARAMSGVALYATAIFWISQLGYSQYYPDSPAVAAAGTQWRLAFTVGTMAAGAVLSLAAHRVLSHLLSCHLIFCVGALFGVSMAFVLAANPAAPSFVGGAAFLASAMGCAWANILVISLVCGCESNTESLLVAFGGSVLAQLALAFNQMLTPHDLQFVPIVVAFVLFALLGVMVVPLIGHPSYERAERAEMSAGGVLRSFLRHPGPPALIAGSALGIVSARGVGNYGVWGRYLGQAAPAVDTAALGVSVALAVAMGAIAVLLLRRMRLPGAFFAPFSIFAIGFAAIVAARLLGVDGAVGGGLSQAVYSLVCALSIFYAARCAECLSTNPVRTGGALLALLGCFSLLWMIFLEYRPLLALGVSLVLSYGFVLVATTAGKGTRRSSAFEPKQEDSLLVLERASAILAAEHGLTPRECELLKYLLQGRSVPWISERLVISEGTTRTHVQNIYKKIGVHSKQELISLALGDS</sequence>
<dbReference type="InterPro" id="IPR036388">
    <property type="entry name" value="WH-like_DNA-bd_sf"/>
</dbReference>
<dbReference type="CDD" id="cd06170">
    <property type="entry name" value="LuxR_C_like"/>
    <property type="match status" value="1"/>
</dbReference>
<feature type="transmembrane region" description="Helical" evidence="4">
    <location>
        <begin position="118"/>
        <end position="141"/>
    </location>
</feature>
<dbReference type="GO" id="GO:0003677">
    <property type="term" value="F:DNA binding"/>
    <property type="evidence" value="ECO:0007669"/>
    <property type="project" value="UniProtKB-KW"/>
</dbReference>
<dbReference type="GO" id="GO:0006355">
    <property type="term" value="P:regulation of DNA-templated transcription"/>
    <property type="evidence" value="ECO:0007669"/>
    <property type="project" value="InterPro"/>
</dbReference>
<evidence type="ECO:0000259" key="5">
    <source>
        <dbReference type="PROSITE" id="PS50043"/>
    </source>
</evidence>
<keyword evidence="1" id="KW-0805">Transcription regulation</keyword>
<dbReference type="PRINTS" id="PR00038">
    <property type="entry name" value="HTHLUXR"/>
</dbReference>
<keyword evidence="3" id="KW-0804">Transcription</keyword>
<feature type="transmembrane region" description="Helical" evidence="4">
    <location>
        <begin position="261"/>
        <end position="281"/>
    </location>
</feature>
<dbReference type="PROSITE" id="PS50043">
    <property type="entry name" value="HTH_LUXR_2"/>
    <property type="match status" value="1"/>
</dbReference>
<dbReference type="InterPro" id="IPR016032">
    <property type="entry name" value="Sig_transdc_resp-reg_C-effctor"/>
</dbReference>
<evidence type="ECO:0000313" key="6">
    <source>
        <dbReference type="EMBL" id="MZG27182.1"/>
    </source>
</evidence>
<evidence type="ECO:0000256" key="1">
    <source>
        <dbReference type="ARBA" id="ARBA00023015"/>
    </source>
</evidence>
<dbReference type="InterPro" id="IPR000792">
    <property type="entry name" value="Tscrpt_reg_LuxR_C"/>
</dbReference>
<dbReference type="Proteomes" id="UP000472380">
    <property type="component" value="Unassembled WGS sequence"/>
</dbReference>
<evidence type="ECO:0000313" key="7">
    <source>
        <dbReference type="Proteomes" id="UP000472380"/>
    </source>
</evidence>
<dbReference type="PANTHER" id="PTHR44688:SF16">
    <property type="entry name" value="DNA-BINDING TRANSCRIPTIONAL ACTIVATOR DEVR_DOSR"/>
    <property type="match status" value="1"/>
</dbReference>
<feature type="transmembrane region" description="Helical" evidence="4">
    <location>
        <begin position="174"/>
        <end position="197"/>
    </location>
</feature>
<reference evidence="6 7" key="1">
    <citation type="submission" date="2019-07" db="EMBL/GenBank/DDBJ databases">
        <title>Draft genome sequence of Adlercreutzia equolifaciens IPLA 37004, a human intestinal strain that does not produces equol from daidzein.</title>
        <authorList>
            <person name="Vazquez L."/>
            <person name="Florez A.B."/>
            <person name="Mayo B."/>
        </authorList>
    </citation>
    <scope>NUCLEOTIDE SEQUENCE [LARGE SCALE GENOMIC DNA]</scope>
    <source>
        <strain evidence="6 7">IPLA 37004</strain>
    </source>
</reference>
<feature type="transmembrane region" description="Helical" evidence="4">
    <location>
        <begin position="148"/>
        <end position="168"/>
    </location>
</feature>
<dbReference type="Pfam" id="PF00196">
    <property type="entry name" value="GerE"/>
    <property type="match status" value="1"/>
</dbReference>
<keyword evidence="4" id="KW-0472">Membrane</keyword>
<name>A0A6L8Q1R0_9ACTN</name>
<feature type="transmembrane region" description="Helical" evidence="4">
    <location>
        <begin position="316"/>
        <end position="336"/>
    </location>
</feature>
<protein>
    <submittedName>
        <fullName evidence="6">Helix-turn-helix transcriptional regulator</fullName>
    </submittedName>
</protein>
<dbReference type="EMBL" id="VJNE01000001">
    <property type="protein sequence ID" value="MZG27182.1"/>
    <property type="molecule type" value="Genomic_DNA"/>
</dbReference>
<dbReference type="Gene3D" id="1.10.10.10">
    <property type="entry name" value="Winged helix-like DNA-binding domain superfamily/Winged helix DNA-binding domain"/>
    <property type="match status" value="1"/>
</dbReference>
<keyword evidence="4" id="KW-0812">Transmembrane</keyword>
<feature type="transmembrane region" description="Helical" evidence="4">
    <location>
        <begin position="348"/>
        <end position="368"/>
    </location>
</feature>
<organism evidence="6 7">
    <name type="scientific">Adlercreutzia equolifaciens</name>
    <dbReference type="NCBI Taxonomy" id="446660"/>
    <lineage>
        <taxon>Bacteria</taxon>
        <taxon>Bacillati</taxon>
        <taxon>Actinomycetota</taxon>
        <taxon>Coriobacteriia</taxon>
        <taxon>Eggerthellales</taxon>
        <taxon>Eggerthellaceae</taxon>
        <taxon>Adlercreutzia</taxon>
    </lineage>
</organism>
<dbReference type="AlphaFoldDB" id="A0A6L8Q1R0"/>
<comment type="caution">
    <text evidence="6">The sequence shown here is derived from an EMBL/GenBank/DDBJ whole genome shotgun (WGS) entry which is preliminary data.</text>
</comment>
<feature type="transmembrane region" description="Helical" evidence="4">
    <location>
        <begin position="288"/>
        <end position="310"/>
    </location>
</feature>
<feature type="transmembrane region" description="Helical" evidence="4">
    <location>
        <begin position="18"/>
        <end position="37"/>
    </location>
</feature>
<feature type="domain" description="HTH luxR-type" evidence="5">
    <location>
        <begin position="421"/>
        <end position="486"/>
    </location>
</feature>
<feature type="transmembrane region" description="Helical" evidence="4">
    <location>
        <begin position="84"/>
        <end position="106"/>
    </location>
</feature>
<accession>A0A6L8Q1R0</accession>
<evidence type="ECO:0000256" key="2">
    <source>
        <dbReference type="ARBA" id="ARBA00023125"/>
    </source>
</evidence>
<feature type="transmembrane region" description="Helical" evidence="4">
    <location>
        <begin position="374"/>
        <end position="394"/>
    </location>
</feature>
<dbReference type="PANTHER" id="PTHR44688">
    <property type="entry name" value="DNA-BINDING TRANSCRIPTIONAL ACTIVATOR DEVR_DOSR"/>
    <property type="match status" value="1"/>
</dbReference>